<evidence type="ECO:0000313" key="2">
    <source>
        <dbReference type="EMBL" id="MBB6123409.1"/>
    </source>
</evidence>
<dbReference type="PANTHER" id="PTHR47572:SF5">
    <property type="entry name" value="BLR2277 PROTEIN"/>
    <property type="match status" value="1"/>
</dbReference>
<reference evidence="2 3" key="1">
    <citation type="submission" date="2020-08" db="EMBL/GenBank/DDBJ databases">
        <title>Genomic Encyclopedia of Type Strains, Phase IV (KMG-IV): sequencing the most valuable type-strain genomes for metagenomic binning, comparative biology and taxonomic classification.</title>
        <authorList>
            <person name="Goeker M."/>
        </authorList>
    </citation>
    <scope>NUCLEOTIDE SEQUENCE [LARGE SCALE GENOMIC DNA]</scope>
    <source>
        <strain evidence="2 3">DSM 102255</strain>
    </source>
</reference>
<dbReference type="AlphaFoldDB" id="A0A841IWU4"/>
<evidence type="ECO:0000313" key="3">
    <source>
        <dbReference type="Proteomes" id="UP000552700"/>
    </source>
</evidence>
<name>A0A841IWU4_9SPHN</name>
<evidence type="ECO:0000259" key="1">
    <source>
        <dbReference type="Pfam" id="PF08450"/>
    </source>
</evidence>
<proteinExistence type="predicted"/>
<protein>
    <submittedName>
        <fullName evidence="2">Gluconolactonase</fullName>
        <ecNumber evidence="2">3.1.1.17</ecNumber>
    </submittedName>
</protein>
<comment type="caution">
    <text evidence="2">The sequence shown here is derived from an EMBL/GenBank/DDBJ whole genome shotgun (WGS) entry which is preliminary data.</text>
</comment>
<dbReference type="RefSeq" id="WP_221230891.1">
    <property type="nucleotide sequence ID" value="NZ_JACIJP010000001.1"/>
</dbReference>
<dbReference type="InterPro" id="IPR013658">
    <property type="entry name" value="SGL"/>
</dbReference>
<dbReference type="SUPFAM" id="SSF63829">
    <property type="entry name" value="Calcium-dependent phosphotriesterase"/>
    <property type="match status" value="1"/>
</dbReference>
<dbReference type="EMBL" id="JACIJP010000001">
    <property type="protein sequence ID" value="MBB6123409.1"/>
    <property type="molecule type" value="Genomic_DNA"/>
</dbReference>
<organism evidence="2 3">
    <name type="scientific">Sphingobium subterraneum</name>
    <dbReference type="NCBI Taxonomy" id="627688"/>
    <lineage>
        <taxon>Bacteria</taxon>
        <taxon>Pseudomonadati</taxon>
        <taxon>Pseudomonadota</taxon>
        <taxon>Alphaproteobacteria</taxon>
        <taxon>Sphingomonadales</taxon>
        <taxon>Sphingomonadaceae</taxon>
        <taxon>Sphingobium</taxon>
    </lineage>
</organism>
<feature type="domain" description="SMP-30/Gluconolactonase/LRE-like region" evidence="1">
    <location>
        <begin position="44"/>
        <end position="283"/>
    </location>
</feature>
<dbReference type="Pfam" id="PF08450">
    <property type="entry name" value="SGL"/>
    <property type="match status" value="1"/>
</dbReference>
<sequence length="307" mass="32710">MSAPVSMVEAQLFSRLPEALHYKGSPNAWVQMTRPGQRLHSFLEGPAFDRDGVLWLADVPYGRIFTVSPQGEWTLALEYDGEPHGLAFDGSGDLLIADYRNGLLTWNGGPNPPETLVTKADGAPLQGIADLVVADDGTVWLTEPGRSSLSNPYGRLLKVDAGASEAVTVLANLPYPNSVALSPDGRLLYLSLTRSNTIWRLMTQGPETPPMAGVHIQLSGGLGPDGLAVHPRGLLAAAQAQAGRAYVFDSLGDKVAHIATPGGTWTTAVRFSQDGRQLFIVEAQSGSIYSADIASLLPQTDTTERPL</sequence>
<dbReference type="EC" id="3.1.1.17" evidence="2"/>
<keyword evidence="3" id="KW-1185">Reference proteome</keyword>
<dbReference type="Gene3D" id="2.120.10.30">
    <property type="entry name" value="TolB, C-terminal domain"/>
    <property type="match status" value="1"/>
</dbReference>
<dbReference type="GO" id="GO:0004341">
    <property type="term" value="F:gluconolactonase activity"/>
    <property type="evidence" value="ECO:0007669"/>
    <property type="project" value="UniProtKB-EC"/>
</dbReference>
<dbReference type="Proteomes" id="UP000552700">
    <property type="component" value="Unassembled WGS sequence"/>
</dbReference>
<dbReference type="InterPro" id="IPR011042">
    <property type="entry name" value="6-blade_b-propeller_TolB-like"/>
</dbReference>
<keyword evidence="2" id="KW-0378">Hydrolase</keyword>
<gene>
    <name evidence="2" type="ORF">FHS92_001116</name>
</gene>
<dbReference type="PANTHER" id="PTHR47572">
    <property type="entry name" value="LIPOPROTEIN-RELATED"/>
    <property type="match status" value="1"/>
</dbReference>
<dbReference type="InterPro" id="IPR051262">
    <property type="entry name" value="SMP-30/CGR1_Lactonase"/>
</dbReference>
<accession>A0A841IWU4</accession>